<evidence type="ECO:0000256" key="4">
    <source>
        <dbReference type="ARBA" id="ARBA00035230"/>
    </source>
</evidence>
<evidence type="ECO:0000313" key="7">
    <source>
        <dbReference type="Proteomes" id="UP000030624"/>
    </source>
</evidence>
<evidence type="ECO:0000256" key="1">
    <source>
        <dbReference type="ARBA" id="ARBA00010808"/>
    </source>
</evidence>
<keyword evidence="2 5" id="KW-0689">Ribosomal protein</keyword>
<name>A0A0A7GI45_GEOAI</name>
<dbReference type="AlphaFoldDB" id="A0A0A7GI45"/>
<dbReference type="GO" id="GO:0002181">
    <property type="term" value="P:cytoplasmic translation"/>
    <property type="evidence" value="ECO:0007669"/>
    <property type="project" value="TreeGrafter"/>
</dbReference>
<accession>A0A0A7GI45</accession>
<dbReference type="STRING" id="565033.GACE_1566"/>
<dbReference type="HAMAP" id="MF_00410">
    <property type="entry name" value="Ribosomal_eL31"/>
    <property type="match status" value="1"/>
</dbReference>
<dbReference type="GO" id="GO:0022625">
    <property type="term" value="C:cytosolic large ribosomal subunit"/>
    <property type="evidence" value="ECO:0007669"/>
    <property type="project" value="TreeGrafter"/>
</dbReference>
<keyword evidence="3 5" id="KW-0687">Ribonucleoprotein</keyword>
<organism evidence="6 7">
    <name type="scientific">Geoglobus acetivorans</name>
    <dbReference type="NCBI Taxonomy" id="565033"/>
    <lineage>
        <taxon>Archaea</taxon>
        <taxon>Methanobacteriati</taxon>
        <taxon>Methanobacteriota</taxon>
        <taxon>Archaeoglobi</taxon>
        <taxon>Archaeoglobales</taxon>
        <taxon>Archaeoglobaceae</taxon>
        <taxon>Geoglobus</taxon>
    </lineage>
</organism>
<evidence type="ECO:0000313" key="6">
    <source>
        <dbReference type="EMBL" id="AIY90601.1"/>
    </source>
</evidence>
<dbReference type="PANTHER" id="PTHR10956">
    <property type="entry name" value="60S RIBOSOMAL PROTEIN L31"/>
    <property type="match status" value="1"/>
</dbReference>
<dbReference type="Gene3D" id="3.10.440.10">
    <property type="match status" value="1"/>
</dbReference>
<protein>
    <recommendedName>
        <fullName evidence="4 5">Large ribosomal subunit protein eL31</fullName>
    </recommendedName>
</protein>
<dbReference type="HOGENOM" id="CLU_112570_3_2_2"/>
<proteinExistence type="inferred from homology"/>
<dbReference type="GeneID" id="24798147"/>
<dbReference type="KEGG" id="gac:GACE_1566"/>
<dbReference type="Proteomes" id="UP000030624">
    <property type="component" value="Chromosome"/>
</dbReference>
<dbReference type="PROSITE" id="PS01144">
    <property type="entry name" value="RIBOSOMAL_L31E"/>
    <property type="match status" value="1"/>
</dbReference>
<dbReference type="SUPFAM" id="SSF54575">
    <property type="entry name" value="Ribosomal protein L31e"/>
    <property type="match status" value="1"/>
</dbReference>
<dbReference type="Pfam" id="PF01198">
    <property type="entry name" value="Ribosomal_L31e"/>
    <property type="match status" value="1"/>
</dbReference>
<dbReference type="SMART" id="SM01380">
    <property type="entry name" value="Ribosomal_L31e"/>
    <property type="match status" value="1"/>
</dbReference>
<dbReference type="GO" id="GO:0003735">
    <property type="term" value="F:structural constituent of ribosome"/>
    <property type="evidence" value="ECO:0007669"/>
    <property type="project" value="InterPro"/>
</dbReference>
<comment type="similarity">
    <text evidence="1 5">Belongs to the eukaryotic ribosomal protein eL31 family.</text>
</comment>
<gene>
    <name evidence="5" type="primary">rpl31e</name>
    <name evidence="6" type="ORF">GACE_1566</name>
</gene>
<dbReference type="InterPro" id="IPR020052">
    <property type="entry name" value="Ribosomal_eL31_CS"/>
</dbReference>
<evidence type="ECO:0000256" key="3">
    <source>
        <dbReference type="ARBA" id="ARBA00023274"/>
    </source>
</evidence>
<evidence type="ECO:0000256" key="5">
    <source>
        <dbReference type="HAMAP-Rule" id="MF_00410"/>
    </source>
</evidence>
<dbReference type="InterPro" id="IPR000054">
    <property type="entry name" value="Ribosomal_eL31"/>
</dbReference>
<dbReference type="PANTHER" id="PTHR10956:SF0">
    <property type="entry name" value="60S RIBOSOMAL PROTEIN L31"/>
    <property type="match status" value="1"/>
</dbReference>
<reference evidence="6 7" key="1">
    <citation type="journal article" date="2015" name="Appl. Environ. Microbiol.">
        <title>The Geoglobus acetivorans genome: Fe(III) reduction, acetate utilization, autotrophic growth, and degradation of aromatic compounds in a hyperthermophilic archaeon.</title>
        <authorList>
            <person name="Mardanov A.V."/>
            <person name="Slododkina G.B."/>
            <person name="Slobodkin A.I."/>
            <person name="Beletsky A.V."/>
            <person name="Gavrilov S.N."/>
            <person name="Kublanov I.V."/>
            <person name="Bonch-Osmolovskaya E.A."/>
            <person name="Skryabin K.G."/>
            <person name="Ravin N.V."/>
        </authorList>
    </citation>
    <scope>NUCLEOTIDE SEQUENCE [LARGE SCALE GENOMIC DNA]</scope>
    <source>
        <strain evidence="6 7">SBH6</strain>
    </source>
</reference>
<evidence type="ECO:0000256" key="2">
    <source>
        <dbReference type="ARBA" id="ARBA00022980"/>
    </source>
</evidence>
<dbReference type="eggNOG" id="arCOG04473">
    <property type="taxonomic scope" value="Archaea"/>
</dbReference>
<dbReference type="EMBL" id="CP009552">
    <property type="protein sequence ID" value="AIY90601.1"/>
    <property type="molecule type" value="Genomic_DNA"/>
</dbReference>
<sequence>MAKVELERVYTIGLRQKMKKYPRWLRAKKAVKYVRNFLSRHMKAELENIRIDSSINEKIWERGGKKVPARIRVRAVKFDDGIVEAELVE</sequence>
<dbReference type="NCBIfam" id="NF002258">
    <property type="entry name" value="PRK01192.1-1"/>
    <property type="match status" value="1"/>
</dbReference>
<dbReference type="InterPro" id="IPR023621">
    <property type="entry name" value="Ribosomal_eL31_dom_sf"/>
</dbReference>
<dbReference type="CDD" id="cd00463">
    <property type="entry name" value="Ribosomal_L31e"/>
    <property type="match status" value="1"/>
</dbReference>
<dbReference type="RefSeq" id="WP_048092466.1">
    <property type="nucleotide sequence ID" value="NZ_CP009552.1"/>
</dbReference>